<evidence type="ECO:0000259" key="10">
    <source>
        <dbReference type="PROSITE" id="PS50157"/>
    </source>
</evidence>
<keyword evidence="2" id="KW-0479">Metal-binding</keyword>
<dbReference type="SMR" id="B3MWC0"/>
<dbReference type="Gene3D" id="3.30.160.60">
    <property type="entry name" value="Classic Zinc Finger"/>
    <property type="match status" value="6"/>
</dbReference>
<dbReference type="OMA" id="YTKHCRD"/>
<evidence type="ECO:0000313" key="11">
    <source>
        <dbReference type="EMBL" id="EDV35265.1"/>
    </source>
</evidence>
<feature type="compositionally biased region" description="Basic residues" evidence="9">
    <location>
        <begin position="324"/>
        <end position="341"/>
    </location>
</feature>
<feature type="domain" description="C2H2-type" evidence="10">
    <location>
        <begin position="101"/>
        <end position="131"/>
    </location>
</feature>
<dbReference type="AlphaFoldDB" id="B3MWC0"/>
<dbReference type="SMART" id="SM00355">
    <property type="entry name" value="ZnF_C2H2"/>
    <property type="match status" value="9"/>
</dbReference>
<dbReference type="GO" id="GO:0006357">
    <property type="term" value="P:regulation of transcription by RNA polymerase II"/>
    <property type="evidence" value="ECO:0007669"/>
    <property type="project" value="TreeGrafter"/>
</dbReference>
<evidence type="ECO:0000256" key="2">
    <source>
        <dbReference type="ARBA" id="ARBA00022723"/>
    </source>
</evidence>
<dbReference type="Proteomes" id="UP000007801">
    <property type="component" value="Unassembled WGS sequence"/>
</dbReference>
<dbReference type="SUPFAM" id="SSF57667">
    <property type="entry name" value="beta-beta-alpha zinc fingers"/>
    <property type="match status" value="5"/>
</dbReference>
<keyword evidence="5" id="KW-0805">Transcription regulation</keyword>
<dbReference type="PROSITE" id="PS50157">
    <property type="entry name" value="ZINC_FINGER_C2H2_2"/>
    <property type="match status" value="7"/>
</dbReference>
<keyword evidence="3 8" id="KW-0863">Zinc-finger</keyword>
<dbReference type="STRING" id="7217.B3MWC0"/>
<evidence type="ECO:0000256" key="7">
    <source>
        <dbReference type="ARBA" id="ARBA00023242"/>
    </source>
</evidence>
<feature type="compositionally biased region" description="Acidic residues" evidence="9">
    <location>
        <begin position="378"/>
        <end position="394"/>
    </location>
</feature>
<dbReference type="Pfam" id="PF00096">
    <property type="entry name" value="zf-C2H2"/>
    <property type="match status" value="4"/>
</dbReference>
<evidence type="ECO:0000313" key="12">
    <source>
        <dbReference type="Proteomes" id="UP000007801"/>
    </source>
</evidence>
<dbReference type="InterPro" id="IPR036236">
    <property type="entry name" value="Znf_C2H2_sf"/>
</dbReference>
<protein>
    <recommendedName>
        <fullName evidence="10">C2H2-type domain-containing protein</fullName>
    </recommendedName>
</protein>
<dbReference type="GO" id="GO:0008270">
    <property type="term" value="F:zinc ion binding"/>
    <property type="evidence" value="ECO:0007669"/>
    <property type="project" value="UniProtKB-KW"/>
</dbReference>
<keyword evidence="6" id="KW-0804">Transcription</keyword>
<evidence type="ECO:0000256" key="5">
    <source>
        <dbReference type="ARBA" id="ARBA00023015"/>
    </source>
</evidence>
<evidence type="ECO:0000256" key="1">
    <source>
        <dbReference type="ARBA" id="ARBA00004123"/>
    </source>
</evidence>
<feature type="region of interest" description="Disordered" evidence="9">
    <location>
        <begin position="297"/>
        <end position="343"/>
    </location>
</feature>
<keyword evidence="7" id="KW-0539">Nucleus</keyword>
<dbReference type="InterPro" id="IPR013087">
    <property type="entry name" value="Znf_C2H2_type"/>
</dbReference>
<name>B3MWC0_DROAN</name>
<accession>B3MWC0</accession>
<feature type="domain" description="C2H2-type" evidence="10">
    <location>
        <begin position="276"/>
        <end position="306"/>
    </location>
</feature>
<organism evidence="11 12">
    <name type="scientific">Drosophila ananassae</name>
    <name type="common">Fruit fly</name>
    <dbReference type="NCBI Taxonomy" id="7217"/>
    <lineage>
        <taxon>Eukaryota</taxon>
        <taxon>Metazoa</taxon>
        <taxon>Ecdysozoa</taxon>
        <taxon>Arthropoda</taxon>
        <taxon>Hexapoda</taxon>
        <taxon>Insecta</taxon>
        <taxon>Pterygota</taxon>
        <taxon>Neoptera</taxon>
        <taxon>Endopterygota</taxon>
        <taxon>Diptera</taxon>
        <taxon>Brachycera</taxon>
        <taxon>Muscomorpha</taxon>
        <taxon>Ephydroidea</taxon>
        <taxon>Drosophilidae</taxon>
        <taxon>Drosophila</taxon>
        <taxon>Sophophora</taxon>
    </lineage>
</organism>
<dbReference type="HOGENOM" id="CLU_002678_91_0_1"/>
<evidence type="ECO:0000256" key="9">
    <source>
        <dbReference type="SAM" id="MobiDB-lite"/>
    </source>
</evidence>
<comment type="subcellular location">
    <subcellularLocation>
        <location evidence="1">Nucleus</location>
    </subcellularLocation>
</comment>
<reference evidence="11 12" key="1">
    <citation type="journal article" date="2007" name="Nature">
        <title>Evolution of genes and genomes on the Drosophila phylogeny.</title>
        <authorList>
            <consortium name="Drosophila 12 Genomes Consortium"/>
            <person name="Clark A.G."/>
            <person name="Eisen M.B."/>
            <person name="Smith D.R."/>
            <person name="Bergman C.M."/>
            <person name="Oliver B."/>
            <person name="Markow T.A."/>
            <person name="Kaufman T.C."/>
            <person name="Kellis M."/>
            <person name="Gelbart W."/>
            <person name="Iyer V.N."/>
            <person name="Pollard D.A."/>
            <person name="Sackton T.B."/>
            <person name="Larracuente A.M."/>
            <person name="Singh N.D."/>
            <person name="Abad J.P."/>
            <person name="Abt D.N."/>
            <person name="Adryan B."/>
            <person name="Aguade M."/>
            <person name="Akashi H."/>
            <person name="Anderson W.W."/>
            <person name="Aquadro C.F."/>
            <person name="Ardell D.H."/>
            <person name="Arguello R."/>
            <person name="Artieri C.G."/>
            <person name="Barbash D.A."/>
            <person name="Barker D."/>
            <person name="Barsanti P."/>
            <person name="Batterham P."/>
            <person name="Batzoglou S."/>
            <person name="Begun D."/>
            <person name="Bhutkar A."/>
            <person name="Blanco E."/>
            <person name="Bosak S.A."/>
            <person name="Bradley R.K."/>
            <person name="Brand A.D."/>
            <person name="Brent M.R."/>
            <person name="Brooks A.N."/>
            <person name="Brown R.H."/>
            <person name="Butlin R.K."/>
            <person name="Caggese C."/>
            <person name="Calvi B.R."/>
            <person name="Bernardo de Carvalho A."/>
            <person name="Caspi A."/>
            <person name="Castrezana S."/>
            <person name="Celniker S.E."/>
            <person name="Chang J.L."/>
            <person name="Chapple C."/>
            <person name="Chatterji S."/>
            <person name="Chinwalla A."/>
            <person name="Civetta A."/>
            <person name="Clifton S.W."/>
            <person name="Comeron J.M."/>
            <person name="Costello J.C."/>
            <person name="Coyne J.A."/>
            <person name="Daub J."/>
            <person name="David R.G."/>
            <person name="Delcher A.L."/>
            <person name="Delehaunty K."/>
            <person name="Do C.B."/>
            <person name="Ebling H."/>
            <person name="Edwards K."/>
            <person name="Eickbush T."/>
            <person name="Evans J.D."/>
            <person name="Filipski A."/>
            <person name="Findeiss S."/>
            <person name="Freyhult E."/>
            <person name="Fulton L."/>
            <person name="Fulton R."/>
            <person name="Garcia A.C."/>
            <person name="Gardiner A."/>
            <person name="Garfield D.A."/>
            <person name="Garvin B.E."/>
            <person name="Gibson G."/>
            <person name="Gilbert D."/>
            <person name="Gnerre S."/>
            <person name="Godfrey J."/>
            <person name="Good R."/>
            <person name="Gotea V."/>
            <person name="Gravely B."/>
            <person name="Greenberg A.J."/>
            <person name="Griffiths-Jones S."/>
            <person name="Gross S."/>
            <person name="Guigo R."/>
            <person name="Gustafson E.A."/>
            <person name="Haerty W."/>
            <person name="Hahn M.W."/>
            <person name="Halligan D.L."/>
            <person name="Halpern A.L."/>
            <person name="Halter G.M."/>
            <person name="Han M.V."/>
            <person name="Heger A."/>
            <person name="Hillier L."/>
            <person name="Hinrichs A.S."/>
            <person name="Holmes I."/>
            <person name="Hoskins R.A."/>
            <person name="Hubisz M.J."/>
            <person name="Hultmark D."/>
            <person name="Huntley M.A."/>
            <person name="Jaffe D.B."/>
            <person name="Jagadeeshan S."/>
            <person name="Jeck W.R."/>
            <person name="Johnson J."/>
            <person name="Jones C.D."/>
            <person name="Jordan W.C."/>
            <person name="Karpen G.H."/>
            <person name="Kataoka E."/>
            <person name="Keightley P.D."/>
            <person name="Kheradpour P."/>
            <person name="Kirkness E.F."/>
            <person name="Koerich L.B."/>
            <person name="Kristiansen K."/>
            <person name="Kudrna D."/>
            <person name="Kulathinal R.J."/>
            <person name="Kumar S."/>
            <person name="Kwok R."/>
            <person name="Lander E."/>
            <person name="Langley C.H."/>
            <person name="Lapoint R."/>
            <person name="Lazzaro B.P."/>
            <person name="Lee S.J."/>
            <person name="Levesque L."/>
            <person name="Li R."/>
            <person name="Lin C.F."/>
            <person name="Lin M.F."/>
            <person name="Lindblad-Toh K."/>
            <person name="Llopart A."/>
            <person name="Long M."/>
            <person name="Low L."/>
            <person name="Lozovsky E."/>
            <person name="Lu J."/>
            <person name="Luo M."/>
            <person name="Machado C.A."/>
            <person name="Makalowski W."/>
            <person name="Marzo M."/>
            <person name="Matsuda M."/>
            <person name="Matzkin L."/>
            <person name="McAllister B."/>
            <person name="McBride C.S."/>
            <person name="McKernan B."/>
            <person name="McKernan K."/>
            <person name="Mendez-Lago M."/>
            <person name="Minx P."/>
            <person name="Mollenhauer M.U."/>
            <person name="Montooth K."/>
            <person name="Mount S.M."/>
            <person name="Mu X."/>
            <person name="Myers E."/>
            <person name="Negre B."/>
            <person name="Newfeld S."/>
            <person name="Nielsen R."/>
            <person name="Noor M.A."/>
            <person name="O'Grady P."/>
            <person name="Pachter L."/>
            <person name="Papaceit M."/>
            <person name="Parisi M.J."/>
            <person name="Parisi M."/>
            <person name="Parts L."/>
            <person name="Pedersen J.S."/>
            <person name="Pesole G."/>
            <person name="Phillippy A.M."/>
            <person name="Ponting C.P."/>
            <person name="Pop M."/>
            <person name="Porcelli D."/>
            <person name="Powell J.R."/>
            <person name="Prohaska S."/>
            <person name="Pruitt K."/>
            <person name="Puig M."/>
            <person name="Quesneville H."/>
            <person name="Ram K.R."/>
            <person name="Rand D."/>
            <person name="Rasmussen M.D."/>
            <person name="Reed L.K."/>
            <person name="Reenan R."/>
            <person name="Reily A."/>
            <person name="Remington K.A."/>
            <person name="Rieger T.T."/>
            <person name="Ritchie M.G."/>
            <person name="Robin C."/>
            <person name="Rogers Y.H."/>
            <person name="Rohde C."/>
            <person name="Rozas J."/>
            <person name="Rubenfield M.J."/>
            <person name="Ruiz A."/>
            <person name="Russo S."/>
            <person name="Salzberg S.L."/>
            <person name="Sanchez-Gracia A."/>
            <person name="Saranga D.J."/>
            <person name="Sato H."/>
            <person name="Schaeffer S.W."/>
            <person name="Schatz M.C."/>
            <person name="Schlenke T."/>
            <person name="Schwartz R."/>
            <person name="Segarra C."/>
            <person name="Singh R.S."/>
            <person name="Sirot L."/>
            <person name="Sirota M."/>
            <person name="Sisneros N.B."/>
            <person name="Smith C.D."/>
            <person name="Smith T.F."/>
            <person name="Spieth J."/>
            <person name="Stage D.E."/>
            <person name="Stark A."/>
            <person name="Stephan W."/>
            <person name="Strausberg R.L."/>
            <person name="Strempel S."/>
            <person name="Sturgill D."/>
            <person name="Sutton G."/>
            <person name="Sutton G.G."/>
            <person name="Tao W."/>
            <person name="Teichmann S."/>
            <person name="Tobari Y.N."/>
            <person name="Tomimura Y."/>
            <person name="Tsolas J.M."/>
            <person name="Valente V.L."/>
            <person name="Venter E."/>
            <person name="Venter J.C."/>
            <person name="Vicario S."/>
            <person name="Vieira F.G."/>
            <person name="Vilella A.J."/>
            <person name="Villasante A."/>
            <person name="Walenz B."/>
            <person name="Wang J."/>
            <person name="Wasserman M."/>
            <person name="Watts T."/>
            <person name="Wilson D."/>
            <person name="Wilson R.K."/>
            <person name="Wing R.A."/>
            <person name="Wolfner M.F."/>
            <person name="Wong A."/>
            <person name="Wong G.K."/>
            <person name="Wu C.I."/>
            <person name="Wu G."/>
            <person name="Yamamoto D."/>
            <person name="Yang H.P."/>
            <person name="Yang S.P."/>
            <person name="Yorke J.A."/>
            <person name="Yoshida K."/>
            <person name="Zdobnov E."/>
            <person name="Zhang P."/>
            <person name="Zhang Y."/>
            <person name="Zimin A.V."/>
            <person name="Baldwin J."/>
            <person name="Abdouelleil A."/>
            <person name="Abdulkadir J."/>
            <person name="Abebe A."/>
            <person name="Abera B."/>
            <person name="Abreu J."/>
            <person name="Acer S.C."/>
            <person name="Aftuck L."/>
            <person name="Alexander A."/>
            <person name="An P."/>
            <person name="Anderson E."/>
            <person name="Anderson S."/>
            <person name="Arachi H."/>
            <person name="Azer M."/>
            <person name="Bachantsang P."/>
            <person name="Barry A."/>
            <person name="Bayul T."/>
            <person name="Berlin A."/>
            <person name="Bessette D."/>
            <person name="Bloom T."/>
            <person name="Blye J."/>
            <person name="Boguslavskiy L."/>
            <person name="Bonnet C."/>
            <person name="Boukhgalter B."/>
            <person name="Bourzgui I."/>
            <person name="Brown A."/>
            <person name="Cahill P."/>
            <person name="Channer S."/>
            <person name="Cheshatsang Y."/>
            <person name="Chuda L."/>
            <person name="Citroen M."/>
            <person name="Collymore A."/>
            <person name="Cooke P."/>
            <person name="Costello M."/>
            <person name="D'Aco K."/>
            <person name="Daza R."/>
            <person name="De Haan G."/>
            <person name="DeGray S."/>
            <person name="DeMaso C."/>
            <person name="Dhargay N."/>
            <person name="Dooley K."/>
            <person name="Dooley E."/>
            <person name="Doricent M."/>
            <person name="Dorje P."/>
            <person name="Dorjee K."/>
            <person name="Dupes A."/>
            <person name="Elong R."/>
            <person name="Falk J."/>
            <person name="Farina A."/>
            <person name="Faro S."/>
            <person name="Ferguson D."/>
            <person name="Fisher S."/>
            <person name="Foley C.D."/>
            <person name="Franke A."/>
            <person name="Friedrich D."/>
            <person name="Gadbois L."/>
            <person name="Gearin G."/>
            <person name="Gearin C.R."/>
            <person name="Giannoukos G."/>
            <person name="Goode T."/>
            <person name="Graham J."/>
            <person name="Grandbois E."/>
            <person name="Grewal S."/>
            <person name="Gyaltsen K."/>
            <person name="Hafez N."/>
            <person name="Hagos B."/>
            <person name="Hall J."/>
            <person name="Henson C."/>
            <person name="Hollinger A."/>
            <person name="Honan T."/>
            <person name="Huard M.D."/>
            <person name="Hughes L."/>
            <person name="Hurhula B."/>
            <person name="Husby M.E."/>
            <person name="Kamat A."/>
            <person name="Kanga B."/>
            <person name="Kashin S."/>
            <person name="Khazanovich D."/>
            <person name="Kisner P."/>
            <person name="Lance K."/>
            <person name="Lara M."/>
            <person name="Lee W."/>
            <person name="Lennon N."/>
            <person name="Letendre F."/>
            <person name="LeVine R."/>
            <person name="Lipovsky A."/>
            <person name="Liu X."/>
            <person name="Liu J."/>
            <person name="Liu S."/>
            <person name="Lokyitsang T."/>
            <person name="Lokyitsang Y."/>
            <person name="Lubonja R."/>
            <person name="Lui A."/>
            <person name="MacDonald P."/>
            <person name="Magnisalis V."/>
            <person name="Maru K."/>
            <person name="Matthews C."/>
            <person name="McCusker W."/>
            <person name="McDonough S."/>
            <person name="Mehta T."/>
            <person name="Meldrim J."/>
            <person name="Meneus L."/>
            <person name="Mihai O."/>
            <person name="Mihalev A."/>
            <person name="Mihova T."/>
            <person name="Mittelman R."/>
            <person name="Mlenga V."/>
            <person name="Montmayeur A."/>
            <person name="Mulrain L."/>
            <person name="Navidi A."/>
            <person name="Naylor J."/>
            <person name="Negash T."/>
            <person name="Nguyen T."/>
            <person name="Nguyen N."/>
            <person name="Nicol R."/>
            <person name="Norbu C."/>
            <person name="Norbu N."/>
            <person name="Novod N."/>
            <person name="O'Neill B."/>
            <person name="Osman S."/>
            <person name="Markiewicz E."/>
            <person name="Oyono O.L."/>
            <person name="Patti C."/>
            <person name="Phunkhang P."/>
            <person name="Pierre F."/>
            <person name="Priest M."/>
            <person name="Raghuraman S."/>
            <person name="Rege F."/>
            <person name="Reyes R."/>
            <person name="Rise C."/>
            <person name="Rogov P."/>
            <person name="Ross K."/>
            <person name="Ryan E."/>
            <person name="Settipalli S."/>
            <person name="Shea T."/>
            <person name="Sherpa N."/>
            <person name="Shi L."/>
            <person name="Shih D."/>
            <person name="Sparrow T."/>
            <person name="Spaulding J."/>
            <person name="Stalker J."/>
            <person name="Stange-Thomann N."/>
            <person name="Stavropoulos S."/>
            <person name="Stone C."/>
            <person name="Strader C."/>
            <person name="Tesfaye S."/>
            <person name="Thomson T."/>
            <person name="Thoulutsang Y."/>
            <person name="Thoulutsang D."/>
            <person name="Topham K."/>
            <person name="Topping I."/>
            <person name="Tsamla T."/>
            <person name="Vassiliev H."/>
            <person name="Vo A."/>
            <person name="Wangchuk T."/>
            <person name="Wangdi T."/>
            <person name="Weiand M."/>
            <person name="Wilkinson J."/>
            <person name="Wilson A."/>
            <person name="Yadav S."/>
            <person name="Young G."/>
            <person name="Yu Q."/>
            <person name="Zembek L."/>
            <person name="Zhong D."/>
            <person name="Zimmer A."/>
            <person name="Zwirko Z."/>
            <person name="Jaffe D.B."/>
            <person name="Alvarez P."/>
            <person name="Brockman W."/>
            <person name="Butler J."/>
            <person name="Chin C."/>
            <person name="Gnerre S."/>
            <person name="Grabherr M."/>
            <person name="Kleber M."/>
            <person name="Mauceli E."/>
            <person name="MacCallum I."/>
        </authorList>
    </citation>
    <scope>NUCLEOTIDE SEQUENCE [LARGE SCALE GENOMIC DNA]</scope>
    <source>
        <strain evidence="12">Tucson 14024-0371.13</strain>
    </source>
</reference>
<dbReference type="GeneID" id="6504950"/>
<evidence type="ECO:0000256" key="6">
    <source>
        <dbReference type="ARBA" id="ARBA00023163"/>
    </source>
</evidence>
<dbReference type="KEGG" id="dan:6504950"/>
<dbReference type="GO" id="GO:0005634">
    <property type="term" value="C:nucleus"/>
    <property type="evidence" value="ECO:0007669"/>
    <property type="project" value="UniProtKB-SubCell"/>
</dbReference>
<keyword evidence="12" id="KW-1185">Reference proteome</keyword>
<dbReference type="PANTHER" id="PTHR46179">
    <property type="entry name" value="ZINC FINGER PROTEIN"/>
    <property type="match status" value="1"/>
</dbReference>
<feature type="domain" description="C2H2-type" evidence="10">
    <location>
        <begin position="215"/>
        <end position="243"/>
    </location>
</feature>
<dbReference type="InParanoid" id="B3MWC0"/>
<dbReference type="EMBL" id="CH902625">
    <property type="protein sequence ID" value="EDV35265.1"/>
    <property type="molecule type" value="Genomic_DNA"/>
</dbReference>
<feature type="compositionally biased region" description="Basic and acidic residues" evidence="9">
    <location>
        <begin position="297"/>
        <end position="306"/>
    </location>
</feature>
<evidence type="ECO:0000256" key="3">
    <source>
        <dbReference type="ARBA" id="ARBA00022771"/>
    </source>
</evidence>
<feature type="domain" description="C2H2-type" evidence="10">
    <location>
        <begin position="65"/>
        <end position="95"/>
    </location>
</feature>
<keyword evidence="4" id="KW-0862">Zinc</keyword>
<evidence type="ECO:0000256" key="4">
    <source>
        <dbReference type="ARBA" id="ARBA00022833"/>
    </source>
</evidence>
<dbReference type="eggNOG" id="KOG1721">
    <property type="taxonomic scope" value="Eukaryota"/>
</dbReference>
<feature type="domain" description="C2H2-type" evidence="10">
    <location>
        <begin position="246"/>
        <end position="276"/>
    </location>
</feature>
<proteinExistence type="predicted"/>
<dbReference type="FunCoup" id="B3MWC0">
    <property type="interactions" value="349"/>
</dbReference>
<feature type="domain" description="C2H2-type" evidence="10">
    <location>
        <begin position="132"/>
        <end position="160"/>
    </location>
</feature>
<gene>
    <name evidence="11" type="primary">Dana\GF22286</name>
    <name evidence="11" type="synonym">dana_GLEANR_6263</name>
    <name evidence="11" type="ORF">GF22286</name>
</gene>
<evidence type="ECO:0000256" key="8">
    <source>
        <dbReference type="PROSITE-ProRule" id="PRU00042"/>
    </source>
</evidence>
<feature type="region of interest" description="Disordered" evidence="9">
    <location>
        <begin position="368"/>
        <end position="409"/>
    </location>
</feature>
<dbReference type="InterPro" id="IPR051061">
    <property type="entry name" value="Zinc_finger_trans_reg"/>
</dbReference>
<feature type="domain" description="C2H2-type" evidence="10">
    <location>
        <begin position="35"/>
        <end position="64"/>
    </location>
</feature>
<dbReference type="OrthoDB" id="2687452at2759"/>
<dbReference type="PANTHER" id="PTHR46179:SF13">
    <property type="entry name" value="C2H2-TYPE DOMAIN-CONTAINING PROTEIN"/>
    <property type="match status" value="1"/>
</dbReference>
<sequence length="409" mass="47589">MPPEMQITSDSDLDNVLEEFKLRNERRNSTVTAKYTCSIEKCDATFKRLDQLDRHEYHHTGIKKHACSHEGCDKTYSILTHLKRHLRSTHERPEAAAQKTFKCSLPECTKMFTSSCNMQRHVREAHEKPRVYPCGHCPAKFSQKLKLKRHEIKEHTQDYPFRCQKCSRGFYQEWQRESHQGTCKLYACPACPLKFEKWTLYTKHCRDTLHGKNRHKCDQCNSCYDKPSDLKQHIEAKHKKAESSEFTCPEEGCSKSYSYERNLRQHVLTAHSGRRFECQALDCGRCFSSAQNLSKHVLRDHQDGKTNKKTVQGNKEEASPGKKTNPRKRRRDAGRPKHSRLSKLACLQLGKEEDLAVRERQPLALEKVTKELEKDTQELDEVTQETDAQEQDNDTQDKGETLAVQPLQD</sequence>
<feature type="compositionally biased region" description="Basic and acidic residues" evidence="9">
    <location>
        <begin position="368"/>
        <end position="377"/>
    </location>
</feature>
<dbReference type="PROSITE" id="PS00028">
    <property type="entry name" value="ZINC_FINGER_C2H2_1"/>
    <property type="match status" value="8"/>
</dbReference>
<dbReference type="PhylomeDB" id="B3MWC0"/>